<dbReference type="InterPro" id="IPR050463">
    <property type="entry name" value="Gfo/Idh/MocA_oxidrdct_glycsds"/>
</dbReference>
<feature type="compositionally biased region" description="Basic and acidic residues" evidence="1">
    <location>
        <begin position="476"/>
        <end position="486"/>
    </location>
</feature>
<dbReference type="GO" id="GO:0050112">
    <property type="term" value="F:inositol 2-dehydrogenase (NAD+) activity"/>
    <property type="evidence" value="ECO:0007669"/>
    <property type="project" value="UniProtKB-EC"/>
</dbReference>
<evidence type="ECO:0000259" key="3">
    <source>
        <dbReference type="Pfam" id="PF01408"/>
    </source>
</evidence>
<dbReference type="SUPFAM" id="SSF51735">
    <property type="entry name" value="NAD(P)-binding Rossmann-fold domains"/>
    <property type="match status" value="1"/>
</dbReference>
<keyword evidence="2" id="KW-0732">Signal</keyword>
<evidence type="ECO:0000259" key="4">
    <source>
        <dbReference type="Pfam" id="PF19051"/>
    </source>
</evidence>
<feature type="signal peptide" evidence="2">
    <location>
        <begin position="1"/>
        <end position="40"/>
    </location>
</feature>
<reference evidence="5 6" key="1">
    <citation type="submission" date="2019-02" db="EMBL/GenBank/DDBJ databases">
        <title>Deep-cultivation of Planctomycetes and their phenomic and genomic characterization uncovers novel biology.</title>
        <authorList>
            <person name="Wiegand S."/>
            <person name="Jogler M."/>
            <person name="Boedeker C."/>
            <person name="Pinto D."/>
            <person name="Vollmers J."/>
            <person name="Rivas-Marin E."/>
            <person name="Kohn T."/>
            <person name="Peeters S.H."/>
            <person name="Heuer A."/>
            <person name="Rast P."/>
            <person name="Oberbeckmann S."/>
            <person name="Bunk B."/>
            <person name="Jeske O."/>
            <person name="Meyerdierks A."/>
            <person name="Storesund J.E."/>
            <person name="Kallscheuer N."/>
            <person name="Luecker S."/>
            <person name="Lage O.M."/>
            <person name="Pohl T."/>
            <person name="Merkel B.J."/>
            <person name="Hornburger P."/>
            <person name="Mueller R.-W."/>
            <person name="Bruemmer F."/>
            <person name="Labrenz M."/>
            <person name="Spormann A.M."/>
            <person name="Op den Camp H."/>
            <person name="Overmann J."/>
            <person name="Amann R."/>
            <person name="Jetten M.S.M."/>
            <person name="Mascher T."/>
            <person name="Medema M.H."/>
            <person name="Devos D.P."/>
            <person name="Kaster A.-K."/>
            <person name="Ovreas L."/>
            <person name="Rohde M."/>
            <person name="Galperin M.Y."/>
            <person name="Jogler C."/>
        </authorList>
    </citation>
    <scope>NUCLEOTIDE SEQUENCE [LARGE SCALE GENOMIC DNA]</scope>
    <source>
        <strain evidence="5 6">K23_9</strain>
    </source>
</reference>
<dbReference type="Proteomes" id="UP000319817">
    <property type="component" value="Chromosome"/>
</dbReference>
<dbReference type="RefSeq" id="WP_145416000.1">
    <property type="nucleotide sequence ID" value="NZ_CP036526.1"/>
</dbReference>
<protein>
    <submittedName>
        <fullName evidence="5">Inositol 2-dehydrogenase</fullName>
        <ecNumber evidence="5">1.1.1.18</ecNumber>
    </submittedName>
</protein>
<feature type="domain" description="Gfo/Idh/MocA-like oxidoreductase N-terminal" evidence="3">
    <location>
        <begin position="52"/>
        <end position="177"/>
    </location>
</feature>
<dbReference type="InterPro" id="IPR006311">
    <property type="entry name" value="TAT_signal"/>
</dbReference>
<evidence type="ECO:0000313" key="6">
    <source>
        <dbReference type="Proteomes" id="UP000319817"/>
    </source>
</evidence>
<keyword evidence="5" id="KW-0560">Oxidoreductase</keyword>
<feature type="chain" id="PRO_5021815232" evidence="2">
    <location>
        <begin position="41"/>
        <end position="486"/>
    </location>
</feature>
<sequence precursor="true">MPNKKKDTSDQTSRRGFLQATAATSFGAYFSSVAASSAWAADFKSPNEQPGVAFVGAGIRYHTYHGKHALKFGPCIGIADVDGVQLGRAQQVAIDIHRANNRPIVVGAHEDYRRLLDNKEVDVVVIGSVDHWHTKIAIDAMNAGKDVYAEKPLTLTIREGQQILAAMKKTGRVVQVGTQQRTEFAQRFAQAAAMMRDNRVGEVSKVTVCIGGSRDAVTLPKCDPPKSLNWNEWLGQCPMVDYRAQSEIVDTTGWGAGFPFGRAHRYYRWFYEYSGGKLTDWGAHHVDVAMWSLNKLGDDIGKITIDPLDVTHPVEFVDGMPQRDDMFNCATKFNVKCTFADGLDMYVRDNAPKLGFDNGIMFEGNQGRFLVNRGKIVGKPVEMLKDKPLAGDAIGKLYVDDPTGTEGFGEDGFHMKNFMECIKSRKTPASDVQSHHRMLNVCHAINVAMRLGRKVVFDPKTEDFGDDKQANSFVQREQRKGYETSV</sequence>
<dbReference type="PROSITE" id="PS51318">
    <property type="entry name" value="TAT"/>
    <property type="match status" value="1"/>
</dbReference>
<dbReference type="Gene3D" id="3.30.360.10">
    <property type="entry name" value="Dihydrodipicolinate Reductase, domain 2"/>
    <property type="match status" value="1"/>
</dbReference>
<organism evidence="5 6">
    <name type="scientific">Stieleria marina</name>
    <dbReference type="NCBI Taxonomy" id="1930275"/>
    <lineage>
        <taxon>Bacteria</taxon>
        <taxon>Pseudomonadati</taxon>
        <taxon>Planctomycetota</taxon>
        <taxon>Planctomycetia</taxon>
        <taxon>Pirellulales</taxon>
        <taxon>Pirellulaceae</taxon>
        <taxon>Stieleria</taxon>
    </lineage>
</organism>
<dbReference type="OrthoDB" id="9788246at2"/>
<name>A0A517NMW9_9BACT</name>
<dbReference type="InterPro" id="IPR036291">
    <property type="entry name" value="NAD(P)-bd_dom_sf"/>
</dbReference>
<dbReference type="EC" id="1.1.1.18" evidence="5"/>
<proteinExistence type="predicted"/>
<dbReference type="GO" id="GO:0000166">
    <property type="term" value="F:nucleotide binding"/>
    <property type="evidence" value="ECO:0007669"/>
    <property type="project" value="InterPro"/>
</dbReference>
<feature type="domain" description="Gfo/Idh/MocA-like oxidoreductase bacterial type C-terminal" evidence="4">
    <location>
        <begin position="414"/>
        <end position="483"/>
    </location>
</feature>
<dbReference type="Pfam" id="PF19051">
    <property type="entry name" value="GFO_IDH_MocA_C2"/>
    <property type="match status" value="1"/>
</dbReference>
<evidence type="ECO:0000313" key="5">
    <source>
        <dbReference type="EMBL" id="QDT08459.1"/>
    </source>
</evidence>
<keyword evidence="6" id="KW-1185">Reference proteome</keyword>
<dbReference type="AlphaFoldDB" id="A0A517NMW9"/>
<evidence type="ECO:0000256" key="1">
    <source>
        <dbReference type="SAM" id="MobiDB-lite"/>
    </source>
</evidence>
<dbReference type="Gene3D" id="3.40.50.720">
    <property type="entry name" value="NAD(P)-binding Rossmann-like Domain"/>
    <property type="match status" value="1"/>
</dbReference>
<dbReference type="EMBL" id="CP036526">
    <property type="protein sequence ID" value="QDT08459.1"/>
    <property type="molecule type" value="Genomic_DNA"/>
</dbReference>
<gene>
    <name evidence="5" type="primary">iolG_5</name>
    <name evidence="5" type="ORF">K239x_03980</name>
</gene>
<dbReference type="PANTHER" id="PTHR43818:SF5">
    <property type="entry name" value="OXIDOREDUCTASE FAMILY PROTEIN"/>
    <property type="match status" value="1"/>
</dbReference>
<dbReference type="PANTHER" id="PTHR43818">
    <property type="entry name" value="BCDNA.GH03377"/>
    <property type="match status" value="1"/>
</dbReference>
<evidence type="ECO:0000256" key="2">
    <source>
        <dbReference type="SAM" id="SignalP"/>
    </source>
</evidence>
<accession>A0A517NMW9</accession>
<dbReference type="InterPro" id="IPR043906">
    <property type="entry name" value="Gfo/Idh/MocA_OxRdtase_bact_C"/>
</dbReference>
<dbReference type="Pfam" id="PF01408">
    <property type="entry name" value="GFO_IDH_MocA"/>
    <property type="match status" value="1"/>
</dbReference>
<dbReference type="SUPFAM" id="SSF55347">
    <property type="entry name" value="Glyceraldehyde-3-phosphate dehydrogenase-like, C-terminal domain"/>
    <property type="match status" value="1"/>
</dbReference>
<feature type="region of interest" description="Disordered" evidence="1">
    <location>
        <begin position="464"/>
        <end position="486"/>
    </location>
</feature>
<dbReference type="InterPro" id="IPR000683">
    <property type="entry name" value="Gfo/Idh/MocA-like_OxRdtase_N"/>
</dbReference>